<organism evidence="1 2">
    <name type="scientific">Neorhizobium galegae bv. orientalis str. HAMBI 540</name>
    <dbReference type="NCBI Taxonomy" id="1028800"/>
    <lineage>
        <taxon>Bacteria</taxon>
        <taxon>Pseudomonadati</taxon>
        <taxon>Pseudomonadota</taxon>
        <taxon>Alphaproteobacteria</taxon>
        <taxon>Hyphomicrobiales</taxon>
        <taxon>Rhizobiaceae</taxon>
        <taxon>Rhizobium/Agrobacterium group</taxon>
        <taxon>Neorhizobium</taxon>
    </lineage>
</organism>
<protein>
    <submittedName>
        <fullName evidence="1">Uncharacterized protein</fullName>
    </submittedName>
</protein>
<dbReference type="RefSeq" id="WP_038544976.1">
    <property type="nucleotide sequence ID" value="NZ_HG938353.1"/>
</dbReference>
<evidence type="ECO:0000313" key="2">
    <source>
        <dbReference type="Proteomes" id="UP000028181"/>
    </source>
</evidence>
<proteinExistence type="predicted"/>
<evidence type="ECO:0000313" key="1">
    <source>
        <dbReference type="EMBL" id="CDN49204.1"/>
    </source>
</evidence>
<dbReference type="HOGENOM" id="CLU_2719513_0_0_5"/>
<dbReference type="PATRIC" id="fig|1028800.3.peg.3081"/>
<dbReference type="GeneID" id="24256380"/>
<dbReference type="AlphaFoldDB" id="A0A068STK2"/>
<accession>A0A068STK2</accession>
<name>A0A068STK2_NEOGA</name>
<dbReference type="EMBL" id="HG938353">
    <property type="protein sequence ID" value="CDN49204.1"/>
    <property type="molecule type" value="Genomic_DNA"/>
</dbReference>
<dbReference type="KEGG" id="ngg:RG540_CH30390"/>
<keyword evidence="2" id="KW-1185">Reference proteome</keyword>
<reference evidence="2" key="1">
    <citation type="journal article" date="2014" name="BMC Genomics">
        <title>Genome sequencing of two Neorhizobium galegae strains reveals a noeT gene responsible for the unusual acetylation of the nodulation factors.</title>
        <authorList>
            <person name="Osterman J."/>
            <person name="Marsh J."/>
            <person name="Laine P.K."/>
            <person name="Zeng Z."/>
            <person name="Alatalo E."/>
            <person name="Sullivan J.T."/>
            <person name="Young J.P."/>
            <person name="Thomas-Oates J."/>
            <person name="Paulin L."/>
            <person name="Lindstrom K."/>
        </authorList>
    </citation>
    <scope>NUCLEOTIDE SEQUENCE [LARGE SCALE GENOMIC DNA]</scope>
    <source>
        <strain evidence="2">HAMBI 540</strain>
    </source>
</reference>
<dbReference type="Proteomes" id="UP000028181">
    <property type="component" value="Chromosome I"/>
</dbReference>
<sequence>MAEDKPDMSVLLKEVAESPKRDNSVYHKAIAEARQAFEEAEAALGGPVEVRTKTKVKRNGDYVVKWTFRRLD</sequence>
<gene>
    <name evidence="1" type="ORF">RG540_CH30390</name>
</gene>
<dbReference type="eggNOG" id="ENOG5030281">
    <property type="taxonomic scope" value="Bacteria"/>
</dbReference>